<dbReference type="STRING" id="1590841.A0A2R6QPE8"/>
<accession>A0A2R6QPE8</accession>
<reference evidence="4" key="2">
    <citation type="journal article" date="2018" name="BMC Genomics">
        <title>A manually annotated Actinidia chinensis var. chinensis (kiwifruit) genome highlights the challenges associated with draft genomes and gene prediction in plants.</title>
        <authorList>
            <person name="Pilkington S.M."/>
            <person name="Crowhurst R."/>
            <person name="Hilario E."/>
            <person name="Nardozza S."/>
            <person name="Fraser L."/>
            <person name="Peng Y."/>
            <person name="Gunaseelan K."/>
            <person name="Simpson R."/>
            <person name="Tahir J."/>
            <person name="Deroles S.C."/>
            <person name="Templeton K."/>
            <person name="Luo Z."/>
            <person name="Davy M."/>
            <person name="Cheng C."/>
            <person name="McNeilage M."/>
            <person name="Scaglione D."/>
            <person name="Liu Y."/>
            <person name="Zhang Q."/>
            <person name="Datson P."/>
            <person name="De Silva N."/>
            <person name="Gardiner S.E."/>
            <person name="Bassett H."/>
            <person name="Chagne D."/>
            <person name="McCallum J."/>
            <person name="Dzierzon H."/>
            <person name="Deng C."/>
            <person name="Wang Y.Y."/>
            <person name="Barron L."/>
            <person name="Manako K."/>
            <person name="Bowen J."/>
            <person name="Foster T.M."/>
            <person name="Erridge Z.A."/>
            <person name="Tiffin H."/>
            <person name="Waite C.N."/>
            <person name="Davies K.M."/>
            <person name="Grierson E.P."/>
            <person name="Laing W.A."/>
            <person name="Kirk R."/>
            <person name="Chen X."/>
            <person name="Wood M."/>
            <person name="Montefiori M."/>
            <person name="Brummell D.A."/>
            <person name="Schwinn K.E."/>
            <person name="Catanach A."/>
            <person name="Fullerton C."/>
            <person name="Li D."/>
            <person name="Meiyalaghan S."/>
            <person name="Nieuwenhuizen N."/>
            <person name="Read N."/>
            <person name="Prakash R."/>
            <person name="Hunter D."/>
            <person name="Zhang H."/>
            <person name="McKenzie M."/>
            <person name="Knabel M."/>
            <person name="Harris A."/>
            <person name="Allan A.C."/>
            <person name="Gleave A."/>
            <person name="Chen A."/>
            <person name="Janssen B.J."/>
            <person name="Plunkett B."/>
            <person name="Ampomah-Dwamena C."/>
            <person name="Voogd C."/>
            <person name="Leif D."/>
            <person name="Lafferty D."/>
            <person name="Souleyre E.J.F."/>
            <person name="Varkonyi-Gasic E."/>
            <person name="Gambi F."/>
            <person name="Hanley J."/>
            <person name="Yao J.L."/>
            <person name="Cheung J."/>
            <person name="David K.M."/>
            <person name="Warren B."/>
            <person name="Marsh K."/>
            <person name="Snowden K.C."/>
            <person name="Lin-Wang K."/>
            <person name="Brian L."/>
            <person name="Martinez-Sanchez M."/>
            <person name="Wang M."/>
            <person name="Ileperuma N."/>
            <person name="Macnee N."/>
            <person name="Campin R."/>
            <person name="McAtee P."/>
            <person name="Drummond R.S.M."/>
            <person name="Espley R.V."/>
            <person name="Ireland H.S."/>
            <person name="Wu R."/>
            <person name="Atkinson R.G."/>
            <person name="Karunairetnam S."/>
            <person name="Bulley S."/>
            <person name="Chunkath S."/>
            <person name="Hanley Z."/>
            <person name="Storey R."/>
            <person name="Thrimawithana A.H."/>
            <person name="Thomson S."/>
            <person name="David C."/>
            <person name="Testolin R."/>
            <person name="Huang H."/>
            <person name="Hellens R.P."/>
            <person name="Schaffer R.J."/>
        </authorList>
    </citation>
    <scope>NUCLEOTIDE SEQUENCE [LARGE SCALE GENOMIC DNA]</scope>
    <source>
        <strain evidence="4">cv. Red5</strain>
    </source>
</reference>
<dbReference type="Proteomes" id="UP000241394">
    <property type="component" value="Chromosome LG14"/>
</dbReference>
<dbReference type="PANTHER" id="PTHR35297:SF2">
    <property type="entry name" value="PROTEIN, PUTATIVE-RELATED"/>
    <property type="match status" value="1"/>
</dbReference>
<evidence type="ECO:0000313" key="4">
    <source>
        <dbReference type="Proteomes" id="UP000241394"/>
    </source>
</evidence>
<gene>
    <name evidence="3" type="ORF">CEY00_Acc16071</name>
</gene>
<keyword evidence="4" id="KW-1185">Reference proteome</keyword>
<feature type="transmembrane region" description="Helical" evidence="2">
    <location>
        <begin position="64"/>
        <end position="82"/>
    </location>
</feature>
<dbReference type="InParanoid" id="A0A2R6QPE8"/>
<name>A0A2R6QPE8_ACTCC</name>
<sequence length="151" mass="16727">MQRQSLGSPGSKLHIHGELGANEENLTGKDQKRKDQASSLAADADEDNDKSQKPHKSSPKPEKFIHLIPILTVLCFLVLYLSSHDPSQTDLAQLGGFHRLSKPIVSTKTDDLGRLLDIKKGDVLAIRSLRNLQEIGRQGPKYRFHRKIGGS</sequence>
<organism evidence="3 4">
    <name type="scientific">Actinidia chinensis var. chinensis</name>
    <name type="common">Chinese soft-hair kiwi</name>
    <dbReference type="NCBI Taxonomy" id="1590841"/>
    <lineage>
        <taxon>Eukaryota</taxon>
        <taxon>Viridiplantae</taxon>
        <taxon>Streptophyta</taxon>
        <taxon>Embryophyta</taxon>
        <taxon>Tracheophyta</taxon>
        <taxon>Spermatophyta</taxon>
        <taxon>Magnoliopsida</taxon>
        <taxon>eudicotyledons</taxon>
        <taxon>Gunneridae</taxon>
        <taxon>Pentapetalae</taxon>
        <taxon>asterids</taxon>
        <taxon>Ericales</taxon>
        <taxon>Actinidiaceae</taxon>
        <taxon>Actinidia</taxon>
    </lineage>
</organism>
<keyword evidence="2" id="KW-1133">Transmembrane helix</keyword>
<dbReference type="FunCoup" id="A0A2R6QPE8">
    <property type="interactions" value="505"/>
</dbReference>
<dbReference type="AlphaFoldDB" id="A0A2R6QPE8"/>
<comment type="caution">
    <text evidence="3">The sequence shown here is derived from an EMBL/GenBank/DDBJ whole genome shotgun (WGS) entry which is preliminary data.</text>
</comment>
<dbReference type="OMA" id="ELTHFNG"/>
<feature type="compositionally biased region" description="Basic and acidic residues" evidence="1">
    <location>
        <begin position="26"/>
        <end position="36"/>
    </location>
</feature>
<dbReference type="Gramene" id="PSS11792">
    <property type="protein sequence ID" value="PSS11792"/>
    <property type="gene ID" value="CEY00_Acc16071"/>
</dbReference>
<proteinExistence type="predicted"/>
<evidence type="ECO:0000256" key="1">
    <source>
        <dbReference type="SAM" id="MobiDB-lite"/>
    </source>
</evidence>
<feature type="region of interest" description="Disordered" evidence="1">
    <location>
        <begin position="1"/>
        <end position="61"/>
    </location>
</feature>
<evidence type="ECO:0000313" key="3">
    <source>
        <dbReference type="EMBL" id="PSS11792.1"/>
    </source>
</evidence>
<keyword evidence="2" id="KW-0472">Membrane</keyword>
<dbReference type="PANTHER" id="PTHR35297">
    <property type="entry name" value="PROTEIN, PUTATIVE-RELATED"/>
    <property type="match status" value="1"/>
</dbReference>
<protein>
    <submittedName>
        <fullName evidence="3">Cysteine-rich venom protein like</fullName>
    </submittedName>
</protein>
<dbReference type="OrthoDB" id="783427at2759"/>
<keyword evidence="2" id="KW-0812">Transmembrane</keyword>
<evidence type="ECO:0000256" key="2">
    <source>
        <dbReference type="SAM" id="Phobius"/>
    </source>
</evidence>
<dbReference type="EMBL" id="NKQK01000014">
    <property type="protein sequence ID" value="PSS11792.1"/>
    <property type="molecule type" value="Genomic_DNA"/>
</dbReference>
<reference evidence="3 4" key="1">
    <citation type="submission" date="2017-07" db="EMBL/GenBank/DDBJ databases">
        <title>An improved, manually edited Actinidia chinensis var. chinensis (kiwifruit) genome highlights the challenges associated with draft genomes and gene prediction in plants.</title>
        <authorList>
            <person name="Pilkington S."/>
            <person name="Crowhurst R."/>
            <person name="Hilario E."/>
            <person name="Nardozza S."/>
            <person name="Fraser L."/>
            <person name="Peng Y."/>
            <person name="Gunaseelan K."/>
            <person name="Simpson R."/>
            <person name="Tahir J."/>
            <person name="Deroles S."/>
            <person name="Templeton K."/>
            <person name="Luo Z."/>
            <person name="Davy M."/>
            <person name="Cheng C."/>
            <person name="Mcneilage M."/>
            <person name="Scaglione D."/>
            <person name="Liu Y."/>
            <person name="Zhang Q."/>
            <person name="Datson P."/>
            <person name="De Silva N."/>
            <person name="Gardiner S."/>
            <person name="Bassett H."/>
            <person name="Chagne D."/>
            <person name="Mccallum J."/>
            <person name="Dzierzon H."/>
            <person name="Deng C."/>
            <person name="Wang Y.-Y."/>
            <person name="Barron N."/>
            <person name="Manako K."/>
            <person name="Bowen J."/>
            <person name="Foster T."/>
            <person name="Erridge Z."/>
            <person name="Tiffin H."/>
            <person name="Waite C."/>
            <person name="Davies K."/>
            <person name="Grierson E."/>
            <person name="Laing W."/>
            <person name="Kirk R."/>
            <person name="Chen X."/>
            <person name="Wood M."/>
            <person name="Montefiori M."/>
            <person name="Brummell D."/>
            <person name="Schwinn K."/>
            <person name="Catanach A."/>
            <person name="Fullerton C."/>
            <person name="Li D."/>
            <person name="Meiyalaghan S."/>
            <person name="Nieuwenhuizen N."/>
            <person name="Read N."/>
            <person name="Prakash R."/>
            <person name="Hunter D."/>
            <person name="Zhang H."/>
            <person name="Mckenzie M."/>
            <person name="Knabel M."/>
            <person name="Harris A."/>
            <person name="Allan A."/>
            <person name="Chen A."/>
            <person name="Janssen B."/>
            <person name="Plunkett B."/>
            <person name="Dwamena C."/>
            <person name="Voogd C."/>
            <person name="Leif D."/>
            <person name="Lafferty D."/>
            <person name="Souleyre E."/>
            <person name="Varkonyi-Gasic E."/>
            <person name="Gambi F."/>
            <person name="Hanley J."/>
            <person name="Yao J.-L."/>
            <person name="Cheung J."/>
            <person name="David K."/>
            <person name="Warren B."/>
            <person name="Marsh K."/>
            <person name="Snowden K."/>
            <person name="Lin-Wang K."/>
            <person name="Brian L."/>
            <person name="Martinez-Sanchez M."/>
            <person name="Wang M."/>
            <person name="Ileperuma N."/>
            <person name="Macnee N."/>
            <person name="Campin R."/>
            <person name="Mcatee P."/>
            <person name="Drummond R."/>
            <person name="Espley R."/>
            <person name="Ireland H."/>
            <person name="Wu R."/>
            <person name="Atkinson R."/>
            <person name="Karunairetnam S."/>
            <person name="Bulley S."/>
            <person name="Chunkath S."/>
            <person name="Hanley Z."/>
            <person name="Storey R."/>
            <person name="Thrimawithana A."/>
            <person name="Thomson S."/>
            <person name="David C."/>
            <person name="Testolin R."/>
        </authorList>
    </citation>
    <scope>NUCLEOTIDE SEQUENCE [LARGE SCALE GENOMIC DNA]</scope>
    <source>
        <strain evidence="4">cv. Red5</strain>
        <tissue evidence="3">Young leaf</tissue>
    </source>
</reference>